<proteinExistence type="predicted"/>
<reference evidence="1" key="1">
    <citation type="journal article" date="2014" name="Nat. Commun.">
        <title>The tobacco genome sequence and its comparison with those of tomato and potato.</title>
        <authorList>
            <person name="Sierro N."/>
            <person name="Battey J.N."/>
            <person name="Ouadi S."/>
            <person name="Bakaher N."/>
            <person name="Bovet L."/>
            <person name="Willig A."/>
            <person name="Goepfert S."/>
            <person name="Peitsch M.C."/>
            <person name="Ivanov N.V."/>
        </authorList>
    </citation>
    <scope>NUCLEOTIDE SEQUENCE [LARGE SCALE GENOMIC DNA]</scope>
</reference>
<gene>
    <name evidence="2" type="primary">LOC142168900</name>
</gene>
<evidence type="ECO:0000313" key="2">
    <source>
        <dbReference type="RefSeq" id="XP_075086174.1"/>
    </source>
</evidence>
<dbReference type="Proteomes" id="UP000790787">
    <property type="component" value="Chromosome 14"/>
</dbReference>
<keyword evidence="1" id="KW-1185">Reference proteome</keyword>
<organism evidence="1 2">
    <name type="scientific">Nicotiana tabacum</name>
    <name type="common">Common tobacco</name>
    <dbReference type="NCBI Taxonomy" id="4097"/>
    <lineage>
        <taxon>Eukaryota</taxon>
        <taxon>Viridiplantae</taxon>
        <taxon>Streptophyta</taxon>
        <taxon>Embryophyta</taxon>
        <taxon>Tracheophyta</taxon>
        <taxon>Spermatophyta</taxon>
        <taxon>Magnoliopsida</taxon>
        <taxon>eudicotyledons</taxon>
        <taxon>Gunneridae</taxon>
        <taxon>Pentapetalae</taxon>
        <taxon>asterids</taxon>
        <taxon>lamiids</taxon>
        <taxon>Solanales</taxon>
        <taxon>Solanaceae</taxon>
        <taxon>Nicotianoideae</taxon>
        <taxon>Nicotianeae</taxon>
        <taxon>Nicotiana</taxon>
    </lineage>
</organism>
<reference evidence="2" key="2">
    <citation type="submission" date="2025-08" db="UniProtKB">
        <authorList>
            <consortium name="RefSeq"/>
        </authorList>
    </citation>
    <scope>IDENTIFICATION</scope>
    <source>
        <tissue evidence="2">Leaf</tissue>
    </source>
</reference>
<dbReference type="RefSeq" id="XP_075086174.1">
    <property type="nucleotide sequence ID" value="XM_075230073.1"/>
</dbReference>
<evidence type="ECO:0000313" key="1">
    <source>
        <dbReference type="Proteomes" id="UP000790787"/>
    </source>
</evidence>
<accession>A0AC58SMI4</accession>
<sequence length="139" mass="16158">MWTTTVECIRVAVREVLRVSKGFTSGYKGDWCWSDEVQEKVEAKQMAYLTFKESMDEKAKRMNREGNRRARKEEKLAVTAAKTATFGSLYEELGAKGGDKKLYRLAKVRERKARGLDQVKCIKYEEGRVLIEEAQIRRR</sequence>
<protein>
    <submittedName>
        <fullName evidence="2">Uncharacterized protein LOC142168900</fullName>
    </submittedName>
</protein>
<name>A0AC58SMI4_TOBAC</name>